<accession>A0A2K3JYC0</accession>
<reference evidence="1 2" key="1">
    <citation type="journal article" date="2014" name="Am. J. Bot.">
        <title>Genome assembly and annotation for red clover (Trifolium pratense; Fabaceae).</title>
        <authorList>
            <person name="Istvanek J."/>
            <person name="Jaros M."/>
            <person name="Krenek A."/>
            <person name="Repkova J."/>
        </authorList>
    </citation>
    <scope>NUCLEOTIDE SEQUENCE [LARGE SCALE GENOMIC DNA]</scope>
    <source>
        <strain evidence="2">cv. Tatra</strain>
        <tissue evidence="1">Young leaves</tissue>
    </source>
</reference>
<reference evidence="1 2" key="2">
    <citation type="journal article" date="2017" name="Front. Plant Sci.">
        <title>Gene Classification and Mining of Molecular Markers Useful in Red Clover (Trifolium pratense) Breeding.</title>
        <authorList>
            <person name="Istvanek J."/>
            <person name="Dluhosova J."/>
            <person name="Dluhos P."/>
            <person name="Patkova L."/>
            <person name="Nedelnik J."/>
            <person name="Repkova J."/>
        </authorList>
    </citation>
    <scope>NUCLEOTIDE SEQUENCE [LARGE SCALE GENOMIC DNA]</scope>
    <source>
        <strain evidence="2">cv. Tatra</strain>
        <tissue evidence="1">Young leaves</tissue>
    </source>
</reference>
<protein>
    <submittedName>
        <fullName evidence="1">Uncharacterized protein</fullName>
    </submittedName>
</protein>
<dbReference type="AlphaFoldDB" id="A0A2K3JYC0"/>
<feature type="non-terminal residue" evidence="1">
    <location>
        <position position="1"/>
    </location>
</feature>
<gene>
    <name evidence="1" type="ORF">L195_g051195</name>
</gene>
<proteinExistence type="predicted"/>
<comment type="caution">
    <text evidence="1">The sequence shown here is derived from an EMBL/GenBank/DDBJ whole genome shotgun (WGS) entry which is preliminary data.</text>
</comment>
<dbReference type="Proteomes" id="UP000236291">
    <property type="component" value="Unassembled WGS sequence"/>
</dbReference>
<evidence type="ECO:0000313" key="1">
    <source>
        <dbReference type="EMBL" id="PNX58996.1"/>
    </source>
</evidence>
<evidence type="ECO:0000313" key="2">
    <source>
        <dbReference type="Proteomes" id="UP000236291"/>
    </source>
</evidence>
<organism evidence="1 2">
    <name type="scientific">Trifolium pratense</name>
    <name type="common">Red clover</name>
    <dbReference type="NCBI Taxonomy" id="57577"/>
    <lineage>
        <taxon>Eukaryota</taxon>
        <taxon>Viridiplantae</taxon>
        <taxon>Streptophyta</taxon>
        <taxon>Embryophyta</taxon>
        <taxon>Tracheophyta</taxon>
        <taxon>Spermatophyta</taxon>
        <taxon>Magnoliopsida</taxon>
        <taxon>eudicotyledons</taxon>
        <taxon>Gunneridae</taxon>
        <taxon>Pentapetalae</taxon>
        <taxon>rosids</taxon>
        <taxon>fabids</taxon>
        <taxon>Fabales</taxon>
        <taxon>Fabaceae</taxon>
        <taxon>Papilionoideae</taxon>
        <taxon>50 kb inversion clade</taxon>
        <taxon>NPAAA clade</taxon>
        <taxon>Hologalegina</taxon>
        <taxon>IRL clade</taxon>
        <taxon>Trifolieae</taxon>
        <taxon>Trifolium</taxon>
    </lineage>
</organism>
<name>A0A2K3JYC0_TRIPR</name>
<dbReference type="EMBL" id="ASHM01079781">
    <property type="protein sequence ID" value="PNX58996.1"/>
    <property type="molecule type" value="Genomic_DNA"/>
</dbReference>
<sequence>DNEQHAARIESEDSYRSTLQVSPAAQALSAKAHRDLAPPNAVETLHVRICAT</sequence>